<feature type="chain" id="PRO_5019278766" evidence="1">
    <location>
        <begin position="27"/>
        <end position="95"/>
    </location>
</feature>
<evidence type="ECO:0000256" key="1">
    <source>
        <dbReference type="SAM" id="SignalP"/>
    </source>
</evidence>
<name>A0A444J4K6_9BACT</name>
<gene>
    <name evidence="2" type="ORF">H206_05379</name>
</gene>
<comment type="caution">
    <text evidence="2">The sequence shown here is derived from an EMBL/GenBank/DDBJ whole genome shotgun (WGS) entry which is preliminary data.</text>
</comment>
<evidence type="ECO:0000313" key="3">
    <source>
        <dbReference type="Proteomes" id="UP000287853"/>
    </source>
</evidence>
<accession>A0A444J4K6</accession>
<organism evidence="2 3">
    <name type="scientific">Candidatus Electrothrix aarhusensis</name>
    <dbReference type="NCBI Taxonomy" id="1859131"/>
    <lineage>
        <taxon>Bacteria</taxon>
        <taxon>Pseudomonadati</taxon>
        <taxon>Thermodesulfobacteriota</taxon>
        <taxon>Desulfobulbia</taxon>
        <taxon>Desulfobulbales</taxon>
        <taxon>Desulfobulbaceae</taxon>
        <taxon>Candidatus Electrothrix</taxon>
    </lineage>
</organism>
<dbReference type="Proteomes" id="UP000287853">
    <property type="component" value="Unassembled WGS sequence"/>
</dbReference>
<evidence type="ECO:0000313" key="2">
    <source>
        <dbReference type="EMBL" id="RWX48025.1"/>
    </source>
</evidence>
<dbReference type="AlphaFoldDB" id="A0A444J4K6"/>
<keyword evidence="1" id="KW-0732">Signal</keyword>
<reference evidence="2 3" key="1">
    <citation type="submission" date="2017-01" db="EMBL/GenBank/DDBJ databases">
        <title>The cable genome- insights into the physiology and evolution of filamentous bacteria capable of sulfide oxidation via long distance electron transfer.</title>
        <authorList>
            <person name="Schreiber L."/>
            <person name="Bjerg J.T."/>
            <person name="Boggild A."/>
            <person name="Van De Vossenberg J."/>
            <person name="Meysman F."/>
            <person name="Nielsen L.P."/>
            <person name="Schramm A."/>
            <person name="Kjeldsen K.U."/>
        </authorList>
    </citation>
    <scope>NUCLEOTIDE SEQUENCE [LARGE SCALE GENOMIC DNA]</scope>
    <source>
        <strain evidence="2">MCF</strain>
    </source>
</reference>
<feature type="signal peptide" evidence="1">
    <location>
        <begin position="1"/>
        <end position="26"/>
    </location>
</feature>
<sequence>MAIERESLPPSTAMPVAIMASRMALAASFMAAPSPLSLGAHIQLAEHLTWSGSSILAQIRLVQASPTAILAPAAGSTSILMGCSPMAVASPVRPK</sequence>
<protein>
    <submittedName>
        <fullName evidence="2">Uncharacterized protein</fullName>
    </submittedName>
</protein>
<dbReference type="EMBL" id="MTKO01000009">
    <property type="protein sequence ID" value="RWX48025.1"/>
    <property type="molecule type" value="Genomic_DNA"/>
</dbReference>
<proteinExistence type="predicted"/>
<keyword evidence="3" id="KW-1185">Reference proteome</keyword>